<organism evidence="1 2">
    <name type="scientific">Edwardsiella tarda</name>
    <dbReference type="NCBI Taxonomy" id="636"/>
    <lineage>
        <taxon>Bacteria</taxon>
        <taxon>Pseudomonadati</taxon>
        <taxon>Pseudomonadota</taxon>
        <taxon>Gammaproteobacteria</taxon>
        <taxon>Enterobacterales</taxon>
        <taxon>Hafniaceae</taxon>
        <taxon>Edwardsiella</taxon>
    </lineage>
</organism>
<sequence>MTGQIKLGATLSSHPAAFAMVYGSVADGHPAGVFYCKKNDCGGDEIKQIHHIVFCFGVESGAEEGGASGRAWA</sequence>
<protein>
    <submittedName>
        <fullName evidence="1">Uncharacterized protein</fullName>
    </submittedName>
</protein>
<dbReference type="AlphaFoldDB" id="A0A2A7U569"/>
<gene>
    <name evidence="1" type="ORF">CRM76_17285</name>
</gene>
<comment type="caution">
    <text evidence="1">The sequence shown here is derived from an EMBL/GenBank/DDBJ whole genome shotgun (WGS) entry which is preliminary data.</text>
</comment>
<proteinExistence type="predicted"/>
<accession>A0A2A7U569</accession>
<evidence type="ECO:0000313" key="2">
    <source>
        <dbReference type="Proteomes" id="UP000219788"/>
    </source>
</evidence>
<evidence type="ECO:0000313" key="1">
    <source>
        <dbReference type="EMBL" id="PEH73556.1"/>
    </source>
</evidence>
<name>A0A2A7U569_EDWTA</name>
<reference evidence="2" key="1">
    <citation type="submission" date="2017-09" db="EMBL/GenBank/DDBJ databases">
        <title>FDA dAtabase for Regulatory Grade micrObial Sequences (FDA-ARGOS): Supporting development and validation of Infectious Disease Dx tests.</title>
        <authorList>
            <person name="Goldberg B."/>
            <person name="Campos J."/>
            <person name="Tallon L."/>
            <person name="Sadzewicz L."/>
            <person name="Ott S."/>
            <person name="Zhao X."/>
            <person name="Nagaraj S."/>
            <person name="Vavikolanu K."/>
            <person name="Aluvathingal J."/>
            <person name="Nadendla S."/>
            <person name="Geyer C."/>
            <person name="Sichtig H."/>
        </authorList>
    </citation>
    <scope>NUCLEOTIDE SEQUENCE [LARGE SCALE GENOMIC DNA]</scope>
    <source>
        <strain evidence="2">FDAARGOS_370</strain>
    </source>
</reference>
<dbReference type="Proteomes" id="UP000219788">
    <property type="component" value="Unassembled WGS sequence"/>
</dbReference>
<dbReference type="EMBL" id="PDDV01000013">
    <property type="protein sequence ID" value="PEH73556.1"/>
    <property type="molecule type" value="Genomic_DNA"/>
</dbReference>